<gene>
    <name evidence="4" type="ORF">C7B82_19790</name>
</gene>
<dbReference type="RefSeq" id="WP_106258007.1">
    <property type="nucleotide sequence ID" value="NZ_CAWNSW010000103.1"/>
</dbReference>
<dbReference type="PANTHER" id="PTHR10098">
    <property type="entry name" value="RAPSYN-RELATED"/>
    <property type="match status" value="1"/>
</dbReference>
<keyword evidence="2" id="KW-0732">Signal</keyword>
<evidence type="ECO:0000313" key="5">
    <source>
        <dbReference type="Proteomes" id="UP000239576"/>
    </source>
</evidence>
<feature type="repeat" description="TPR" evidence="1">
    <location>
        <begin position="279"/>
        <end position="312"/>
    </location>
</feature>
<dbReference type="InterPro" id="IPR019734">
    <property type="entry name" value="TPR_rpt"/>
</dbReference>
<dbReference type="PROSITE" id="PS50005">
    <property type="entry name" value="TPR"/>
    <property type="match status" value="1"/>
</dbReference>
<feature type="chain" id="PRO_5015678162" description="CHAT domain-containing protein" evidence="2">
    <location>
        <begin position="25"/>
        <end position="900"/>
    </location>
</feature>
<dbReference type="OrthoDB" id="446317at2"/>
<dbReference type="InterPro" id="IPR024983">
    <property type="entry name" value="CHAT_dom"/>
</dbReference>
<dbReference type="Proteomes" id="UP000239576">
    <property type="component" value="Unassembled WGS sequence"/>
</dbReference>
<dbReference type="EMBL" id="PVWK01000106">
    <property type="protein sequence ID" value="PSB26448.1"/>
    <property type="molecule type" value="Genomic_DNA"/>
</dbReference>
<sequence>MRKGWLRFLSCTLLGLFLAIGFHAGLAAATERPNTWFQAEQTGRSLSTLSQSLQSAITPPPAELVQQAEERYQAGQLLDAIALWQKATDRYGQEGDRLNQALILSFLATAFSDLGQWTQAQGAIADSLAFIQNSKLETQNSNLVLAQVLTTQGQLQLAHGQPSEAFKTWRMAEAAYRQADDPTGILGSQINQARALQSEGLYRRATVLLTQVEQALQSQPDARLQMTGLRNLGKVLRLVGNLAQSRAVLEQSLAILQRRGFANAEKVQDQTARSTSELSGILFSLGNTTRAQGETDTALTFYQRALITAPSLTAKTQIQLAQFSLLVEANRQAEAQRLLPPLQVQLAQLPAGRLAAYARIHLAQSLVRLRSRGAGEAGGAGEASAQVFNGAARGLAMAMQQGRNMGDRRVESYALGTLGRLYENTQQWDAAKTLTQQALSLAQSIDAPDIAYQWEWQLGRLFCQGTQPCSSTGGLEEATAAYAEAVKTLQSLRSDLAAINPEVQFSFRESVEPVYRQFVELLLQSDSDAPSQNNLKQAREVIEVLQLAELDNFFREACTNARPVNIDQLDPQAAVIYPIILPNQLAVILALPNQPLRYHKTSLPQVELEHRLTQMRQALRPTAFVEDWLPVSQQVYQLLLQPVETELVASGVKTLVFVPDGLLRSLPMAALHDGQQYLIEKYSVVLTPGLQLLQAQSLQRSRLQGLLAGLSQAREGFAALPNVAVEIQQIKAEIPSKTLLDQSFTQRSLQTQVDATDASIVHLATHGQFSSKADDTFILTWDGPINVKQLDQLLRTREGNLKPIELLVLSACQTATGDKRAALGMAGVAVRSGARSTLASLWSVSDRSTASLMIQFYRELGKPGVTKAEALRRAQVALLQQDDYTSPYYWAPFVLLGNWL</sequence>
<dbReference type="InterPro" id="IPR011990">
    <property type="entry name" value="TPR-like_helical_dom_sf"/>
</dbReference>
<name>A0A2T1E124_9CYAN</name>
<dbReference type="AlphaFoldDB" id="A0A2T1E124"/>
<evidence type="ECO:0000259" key="3">
    <source>
        <dbReference type="Pfam" id="PF12770"/>
    </source>
</evidence>
<keyword evidence="1" id="KW-0802">TPR repeat</keyword>
<dbReference type="SMART" id="SM00028">
    <property type="entry name" value="TPR"/>
    <property type="match status" value="6"/>
</dbReference>
<evidence type="ECO:0000256" key="1">
    <source>
        <dbReference type="PROSITE-ProRule" id="PRU00339"/>
    </source>
</evidence>
<accession>A0A2T1E124</accession>
<dbReference type="Gene3D" id="1.25.40.10">
    <property type="entry name" value="Tetratricopeptide repeat domain"/>
    <property type="match status" value="3"/>
</dbReference>
<proteinExistence type="predicted"/>
<reference evidence="5" key="1">
    <citation type="submission" date="2018-02" db="EMBL/GenBank/DDBJ databases">
        <authorList>
            <person name="Moore K."/>
            <person name="Momper L."/>
        </authorList>
    </citation>
    <scope>NUCLEOTIDE SEQUENCE [LARGE SCALE GENOMIC DNA]</scope>
    <source>
        <strain evidence="5">ULC18</strain>
    </source>
</reference>
<evidence type="ECO:0000313" key="4">
    <source>
        <dbReference type="EMBL" id="PSB26448.1"/>
    </source>
</evidence>
<feature type="signal peptide" evidence="2">
    <location>
        <begin position="1"/>
        <end position="24"/>
    </location>
</feature>
<dbReference type="SUPFAM" id="SSF48452">
    <property type="entry name" value="TPR-like"/>
    <property type="match status" value="1"/>
</dbReference>
<reference evidence="4 5" key="2">
    <citation type="submission" date="2018-03" db="EMBL/GenBank/DDBJ databases">
        <title>The ancient ancestry and fast evolution of plastids.</title>
        <authorList>
            <person name="Moore K.R."/>
            <person name="Magnabosco C."/>
            <person name="Momper L."/>
            <person name="Gold D.A."/>
            <person name="Bosak T."/>
            <person name="Fournier G.P."/>
        </authorList>
    </citation>
    <scope>NUCLEOTIDE SEQUENCE [LARGE SCALE GENOMIC DNA]</scope>
    <source>
        <strain evidence="4 5">ULC18</strain>
    </source>
</reference>
<keyword evidence="5" id="KW-1185">Reference proteome</keyword>
<dbReference type="PANTHER" id="PTHR10098:SF112">
    <property type="entry name" value="SLR0380 PROTEIN"/>
    <property type="match status" value="1"/>
</dbReference>
<protein>
    <recommendedName>
        <fullName evidence="3">CHAT domain-containing protein</fullName>
    </recommendedName>
</protein>
<dbReference type="Pfam" id="PF12770">
    <property type="entry name" value="CHAT"/>
    <property type="match status" value="1"/>
</dbReference>
<evidence type="ECO:0000256" key="2">
    <source>
        <dbReference type="SAM" id="SignalP"/>
    </source>
</evidence>
<feature type="domain" description="CHAT" evidence="3">
    <location>
        <begin position="631"/>
        <end position="898"/>
    </location>
</feature>
<organism evidence="4 5">
    <name type="scientific">Stenomitos frigidus ULC18</name>
    <dbReference type="NCBI Taxonomy" id="2107698"/>
    <lineage>
        <taxon>Bacteria</taxon>
        <taxon>Bacillati</taxon>
        <taxon>Cyanobacteriota</taxon>
        <taxon>Cyanophyceae</taxon>
        <taxon>Leptolyngbyales</taxon>
        <taxon>Leptolyngbyaceae</taxon>
        <taxon>Stenomitos</taxon>
    </lineage>
</organism>
<comment type="caution">
    <text evidence="4">The sequence shown here is derived from an EMBL/GenBank/DDBJ whole genome shotgun (WGS) entry which is preliminary data.</text>
</comment>